<dbReference type="GO" id="GO:0005739">
    <property type="term" value="C:mitochondrion"/>
    <property type="evidence" value="ECO:0007669"/>
    <property type="project" value="TreeGrafter"/>
</dbReference>
<dbReference type="GO" id="GO:0006749">
    <property type="term" value="P:glutathione metabolic process"/>
    <property type="evidence" value="ECO:0007669"/>
    <property type="project" value="InterPro"/>
</dbReference>
<dbReference type="AlphaFoldDB" id="A0A2P6NP74"/>
<feature type="binding site" evidence="11">
    <location>
        <position position="356"/>
    </location>
    <ligand>
        <name>FAD</name>
        <dbReference type="ChEBI" id="CHEBI:57692"/>
    </ligand>
</feature>
<dbReference type="Pfam" id="PF07992">
    <property type="entry name" value="Pyr_redox_2"/>
    <property type="match status" value="1"/>
</dbReference>
<evidence type="ECO:0000256" key="3">
    <source>
        <dbReference type="ARBA" id="ARBA00022490"/>
    </source>
</evidence>
<comment type="catalytic activity">
    <reaction evidence="14">
        <text>2 glutathione + NADP(+) = glutathione disulfide + NADPH + H(+)</text>
        <dbReference type="Rhea" id="RHEA:11740"/>
        <dbReference type="ChEBI" id="CHEBI:15378"/>
        <dbReference type="ChEBI" id="CHEBI:57783"/>
        <dbReference type="ChEBI" id="CHEBI:57925"/>
        <dbReference type="ChEBI" id="CHEBI:58297"/>
        <dbReference type="ChEBI" id="CHEBI:58349"/>
        <dbReference type="EC" id="1.8.1.7"/>
    </reaction>
</comment>
<evidence type="ECO:0000259" key="15">
    <source>
        <dbReference type="Pfam" id="PF02852"/>
    </source>
</evidence>
<evidence type="ECO:0000256" key="2">
    <source>
        <dbReference type="ARBA" id="ARBA00007532"/>
    </source>
</evidence>
<feature type="disulfide bond" description="Redox-active" evidence="12">
    <location>
        <begin position="93"/>
        <end position="98"/>
    </location>
</feature>
<dbReference type="Proteomes" id="UP000241769">
    <property type="component" value="Unassembled WGS sequence"/>
</dbReference>
<evidence type="ECO:0000256" key="8">
    <source>
        <dbReference type="ARBA" id="ARBA00023157"/>
    </source>
</evidence>
<sequence length="503" mass="55171">MLPSERTGASTEHITSLEPHEHYMTSLRVIERRLRTQADIISKGLYSNMSEQKFDFDYLVIGGGSGGIASSRRAASYGAKVAIVERTVIGGTCVNLGCVPKKIMFNAAHHADSLQDLAEYGFQGVNTSGWTFDWKTIRHKRDAYIERLHGIYNSNLSKDKITTLHGVGKIVDHHKVEVNGEIHTAKHILVAVGGEPTVPTDVPGHQYGITSDDFFKLDVQPKKVVVVGAGYIAVELAGIFNSLGSETHLVIRQEKFLRTFDEMISDTLAEEMKQHGPNVIQKANVKEIKKNGEKKTVVLDTGAVLEDVDQVLWAIGRNPKSDFGAPSVNIDRHDNGYIKVDKYQNTNVPFFYALGDVCGRAQLTPVAIAAGRKLSDRLFGGKTDAHLDYDNIPSVVFSHPPTGTTGISEKEAKEKYGEDNVKIYKSTFTNMYHAMTTRKSKTAMKLVTVGKEEKVVGIHIVGLGADEMIQGFSVAVKMGATKSDLDSTVAIHPTASEELVTMR</sequence>
<evidence type="ECO:0000256" key="6">
    <source>
        <dbReference type="ARBA" id="ARBA00022857"/>
    </source>
</evidence>
<evidence type="ECO:0000256" key="9">
    <source>
        <dbReference type="ARBA" id="ARBA00023284"/>
    </source>
</evidence>
<feature type="active site" description="Proton acceptor" evidence="10">
    <location>
        <position position="492"/>
    </location>
</feature>
<dbReference type="PIRSF" id="PIRSF000350">
    <property type="entry name" value="Mercury_reductase_MerA"/>
    <property type="match status" value="1"/>
</dbReference>
<dbReference type="NCBIfam" id="TIGR01421">
    <property type="entry name" value="gluta_reduc_1"/>
    <property type="match status" value="1"/>
</dbReference>
<keyword evidence="11" id="KW-0520">NAD</keyword>
<evidence type="ECO:0000256" key="12">
    <source>
        <dbReference type="PIRSR" id="PIRSR000350-4"/>
    </source>
</evidence>
<dbReference type="InterPro" id="IPR012999">
    <property type="entry name" value="Pyr_OxRdtase_I_AS"/>
</dbReference>
<comment type="function">
    <text evidence="14">Catalyzes the reduction of glutathione disulfide (GSSG) to reduced glutathione (GSH). Constitutes the major mechanism to maintain a high GSH:GSSG ratio in the cytosol.</text>
</comment>
<feature type="binding site" evidence="11">
    <location>
        <position position="102"/>
    </location>
    <ligand>
        <name>FAD</name>
        <dbReference type="ChEBI" id="CHEBI:57692"/>
    </ligand>
</feature>
<dbReference type="FunFam" id="3.50.50.60:FF:000141">
    <property type="entry name" value="Glutathione reductase"/>
    <property type="match status" value="1"/>
</dbReference>
<feature type="domain" description="FAD/NAD(P)-binding" evidence="16">
    <location>
        <begin position="56"/>
        <end position="371"/>
    </location>
</feature>
<accession>A0A2P6NP74</accession>
<protein>
    <recommendedName>
        <fullName evidence="14">Glutathione reductase</fullName>
        <ecNumber evidence="14">1.8.1.7</ecNumber>
    </recommendedName>
</protein>
<dbReference type="GO" id="GO:0050660">
    <property type="term" value="F:flavin adenine dinucleotide binding"/>
    <property type="evidence" value="ECO:0007669"/>
    <property type="project" value="InterPro"/>
</dbReference>
<dbReference type="Pfam" id="PF02852">
    <property type="entry name" value="Pyr_redox_dim"/>
    <property type="match status" value="1"/>
</dbReference>
<evidence type="ECO:0000313" key="18">
    <source>
        <dbReference type="Proteomes" id="UP000241769"/>
    </source>
</evidence>
<dbReference type="InterPro" id="IPR001100">
    <property type="entry name" value="Pyr_nuc-diS_OxRdtase"/>
</dbReference>
<keyword evidence="18" id="KW-1185">Reference proteome</keyword>
<dbReference type="InterPro" id="IPR006322">
    <property type="entry name" value="Glutathione_Rdtase_euk/bac"/>
</dbReference>
<dbReference type="GO" id="GO:0005829">
    <property type="term" value="C:cytosol"/>
    <property type="evidence" value="ECO:0007669"/>
    <property type="project" value="TreeGrafter"/>
</dbReference>
<proteinExistence type="inferred from homology"/>
<dbReference type="EMBL" id="MDYQ01000040">
    <property type="protein sequence ID" value="PRP85746.1"/>
    <property type="molecule type" value="Genomic_DNA"/>
</dbReference>
<keyword evidence="9 13" id="KW-0676">Redox-active center</keyword>
<dbReference type="PROSITE" id="PS00076">
    <property type="entry name" value="PYRIDINE_REDOX_1"/>
    <property type="match status" value="1"/>
</dbReference>
<dbReference type="InterPro" id="IPR036188">
    <property type="entry name" value="FAD/NAD-bd_sf"/>
</dbReference>
<dbReference type="Gene3D" id="3.30.390.30">
    <property type="match status" value="1"/>
</dbReference>
<dbReference type="InterPro" id="IPR023753">
    <property type="entry name" value="FAD/NAD-binding_dom"/>
</dbReference>
<dbReference type="InterPro" id="IPR016156">
    <property type="entry name" value="FAD/NAD-linked_Rdtase_dimer_sf"/>
</dbReference>
<feature type="binding site" evidence="11">
    <location>
        <begin position="228"/>
        <end position="235"/>
    </location>
    <ligand>
        <name>NAD(+)</name>
        <dbReference type="ChEBI" id="CHEBI:57540"/>
    </ligand>
</feature>
<dbReference type="GO" id="GO:0034599">
    <property type="term" value="P:cellular response to oxidative stress"/>
    <property type="evidence" value="ECO:0007669"/>
    <property type="project" value="TreeGrafter"/>
</dbReference>
<dbReference type="InterPro" id="IPR046952">
    <property type="entry name" value="GSHR/TRXR-like"/>
</dbReference>
<evidence type="ECO:0000256" key="13">
    <source>
        <dbReference type="RuleBase" id="RU003691"/>
    </source>
</evidence>
<dbReference type="PRINTS" id="PR00368">
    <property type="entry name" value="FADPNR"/>
</dbReference>
<dbReference type="GO" id="GO:0004362">
    <property type="term" value="F:glutathione-disulfide reductase (NADPH) activity"/>
    <property type="evidence" value="ECO:0007669"/>
    <property type="project" value="UniProtKB-EC"/>
</dbReference>
<comment type="caution">
    <text evidence="17">The sequence shown here is derived from an EMBL/GenBank/DDBJ whole genome shotgun (WGS) entry which is preliminary data.</text>
</comment>
<feature type="domain" description="Pyridine nucleotide-disulphide oxidoreductase dimerisation" evidence="15">
    <location>
        <begin position="392"/>
        <end position="502"/>
    </location>
</feature>
<feature type="binding site" evidence="11">
    <location>
        <position position="316"/>
    </location>
    <ligand>
        <name>NAD(+)</name>
        <dbReference type="ChEBI" id="CHEBI:57540"/>
    </ligand>
</feature>
<comment type="cofactor">
    <cofactor evidence="11">
        <name>FAD</name>
        <dbReference type="ChEBI" id="CHEBI:57692"/>
    </cofactor>
    <text evidence="11">Binds 1 FAD per subunit.</text>
</comment>
<keyword evidence="8" id="KW-1015">Disulfide bond</keyword>
<dbReference type="GO" id="GO:0045454">
    <property type="term" value="P:cell redox homeostasis"/>
    <property type="evidence" value="ECO:0007669"/>
    <property type="project" value="InterPro"/>
</dbReference>
<dbReference type="Gene3D" id="3.50.50.60">
    <property type="entry name" value="FAD/NAD(P)-binding domain"/>
    <property type="match status" value="2"/>
</dbReference>
<organism evidence="17 18">
    <name type="scientific">Planoprotostelium fungivorum</name>
    <dbReference type="NCBI Taxonomy" id="1890364"/>
    <lineage>
        <taxon>Eukaryota</taxon>
        <taxon>Amoebozoa</taxon>
        <taxon>Evosea</taxon>
        <taxon>Variosea</taxon>
        <taxon>Cavosteliida</taxon>
        <taxon>Cavosteliaceae</taxon>
        <taxon>Planoprotostelium</taxon>
    </lineage>
</organism>
<evidence type="ECO:0000256" key="10">
    <source>
        <dbReference type="PIRSR" id="PIRSR000350-2"/>
    </source>
</evidence>
<keyword evidence="5 11" id="KW-0274">FAD</keyword>
<dbReference type="FunFam" id="3.30.390.30:FF:000003">
    <property type="entry name" value="Glutathione reductase"/>
    <property type="match status" value="1"/>
</dbReference>
<dbReference type="STRING" id="1890364.A0A2P6NP74"/>
<dbReference type="EC" id="1.8.1.7" evidence="14"/>
<evidence type="ECO:0000256" key="7">
    <source>
        <dbReference type="ARBA" id="ARBA00023002"/>
    </source>
</evidence>
<evidence type="ECO:0000256" key="5">
    <source>
        <dbReference type="ARBA" id="ARBA00022827"/>
    </source>
</evidence>
<feature type="binding site" evidence="11">
    <location>
        <position position="168"/>
    </location>
    <ligand>
        <name>FAD</name>
        <dbReference type="ChEBI" id="CHEBI:57692"/>
    </ligand>
</feature>
<keyword evidence="7 13" id="KW-0560">Oxidoreductase</keyword>
<reference evidence="17 18" key="1">
    <citation type="journal article" date="2018" name="Genome Biol. Evol.">
        <title>Multiple Roots of Fruiting Body Formation in Amoebozoa.</title>
        <authorList>
            <person name="Hillmann F."/>
            <person name="Forbes G."/>
            <person name="Novohradska S."/>
            <person name="Ferling I."/>
            <person name="Riege K."/>
            <person name="Groth M."/>
            <person name="Westermann M."/>
            <person name="Marz M."/>
            <person name="Spaller T."/>
            <person name="Winckler T."/>
            <person name="Schaap P."/>
            <person name="Glockner G."/>
        </authorList>
    </citation>
    <scope>NUCLEOTIDE SEQUENCE [LARGE SCALE GENOMIC DNA]</scope>
    <source>
        <strain evidence="17 18">Jena</strain>
    </source>
</reference>
<dbReference type="InterPro" id="IPR004099">
    <property type="entry name" value="Pyr_nucl-diS_OxRdtase_dimer"/>
</dbReference>
<keyword evidence="3 14" id="KW-0963">Cytoplasm</keyword>
<keyword evidence="4 13" id="KW-0285">Flavoprotein</keyword>
<dbReference type="PANTHER" id="PTHR42737:SF2">
    <property type="entry name" value="GLUTATHIONE REDUCTASE"/>
    <property type="match status" value="1"/>
</dbReference>
<dbReference type="OrthoDB" id="5956163at2759"/>
<comment type="similarity">
    <text evidence="2 13">Belongs to the class-I pyridine nucleotide-disulfide oxidoreductase family.</text>
</comment>
<dbReference type="InParanoid" id="A0A2P6NP74"/>
<dbReference type="PRINTS" id="PR00411">
    <property type="entry name" value="PNDRDTASEI"/>
</dbReference>
<dbReference type="GO" id="GO:0050661">
    <property type="term" value="F:NADP binding"/>
    <property type="evidence" value="ECO:0007669"/>
    <property type="project" value="InterPro"/>
</dbReference>
<keyword evidence="11" id="KW-0547">Nucleotide-binding</keyword>
<evidence type="ECO:0000313" key="17">
    <source>
        <dbReference type="EMBL" id="PRP85746.1"/>
    </source>
</evidence>
<evidence type="ECO:0000256" key="14">
    <source>
        <dbReference type="RuleBase" id="RU365016"/>
    </source>
</evidence>
<gene>
    <name evidence="17" type="ORF">PROFUN_06340</name>
</gene>
<dbReference type="SUPFAM" id="SSF51905">
    <property type="entry name" value="FAD/NAD(P)-binding domain"/>
    <property type="match status" value="1"/>
</dbReference>
<keyword evidence="6 14" id="KW-0521">NADP</keyword>
<evidence type="ECO:0000256" key="4">
    <source>
        <dbReference type="ARBA" id="ARBA00022630"/>
    </source>
</evidence>
<dbReference type="SUPFAM" id="SSF55424">
    <property type="entry name" value="FAD/NAD-linked reductases, dimerisation (C-terminal) domain"/>
    <property type="match status" value="1"/>
</dbReference>
<dbReference type="PANTHER" id="PTHR42737">
    <property type="entry name" value="GLUTATHIONE REDUCTASE"/>
    <property type="match status" value="1"/>
</dbReference>
<comment type="subcellular location">
    <subcellularLocation>
        <location evidence="1 14">Cytoplasm</location>
    </subcellularLocation>
</comment>
<dbReference type="FunCoup" id="A0A2P6NP74">
    <property type="interactions" value="766"/>
</dbReference>
<evidence type="ECO:0000259" key="16">
    <source>
        <dbReference type="Pfam" id="PF07992"/>
    </source>
</evidence>
<dbReference type="NCBIfam" id="NF004776">
    <property type="entry name" value="PRK06116.1"/>
    <property type="match status" value="1"/>
</dbReference>
<evidence type="ECO:0000256" key="1">
    <source>
        <dbReference type="ARBA" id="ARBA00004496"/>
    </source>
</evidence>
<evidence type="ECO:0000256" key="11">
    <source>
        <dbReference type="PIRSR" id="PIRSR000350-3"/>
    </source>
</evidence>
<name>A0A2P6NP74_9EUKA</name>